<evidence type="ECO:0000259" key="2">
    <source>
        <dbReference type="Pfam" id="PF19259"/>
    </source>
</evidence>
<dbReference type="EMBL" id="JAHIBW010000020">
    <property type="protein sequence ID" value="KAG7300763.1"/>
    <property type="molecule type" value="Genomic_DNA"/>
</dbReference>
<dbReference type="Proteomes" id="UP000823941">
    <property type="component" value="Chromosome 20"/>
</dbReference>
<organism evidence="3 4">
    <name type="scientific">Plutella xylostella</name>
    <name type="common">Diamondback moth</name>
    <name type="synonym">Plutella maculipennis</name>
    <dbReference type="NCBI Taxonomy" id="51655"/>
    <lineage>
        <taxon>Eukaryota</taxon>
        <taxon>Metazoa</taxon>
        <taxon>Ecdysozoa</taxon>
        <taxon>Arthropoda</taxon>
        <taxon>Hexapoda</taxon>
        <taxon>Insecta</taxon>
        <taxon>Pterygota</taxon>
        <taxon>Neoptera</taxon>
        <taxon>Endopterygota</taxon>
        <taxon>Lepidoptera</taxon>
        <taxon>Glossata</taxon>
        <taxon>Ditrysia</taxon>
        <taxon>Yponomeutoidea</taxon>
        <taxon>Plutellidae</taxon>
        <taxon>Plutella</taxon>
    </lineage>
</organism>
<name>A0ABQ7Q6B4_PLUXY</name>
<keyword evidence="4" id="KW-1185">Reference proteome</keyword>
<feature type="region of interest" description="Disordered" evidence="1">
    <location>
        <begin position="204"/>
        <end position="224"/>
    </location>
</feature>
<accession>A0ABQ7Q6B4</accession>
<proteinExistence type="predicted"/>
<feature type="compositionally biased region" description="Polar residues" evidence="1">
    <location>
        <begin position="209"/>
        <end position="224"/>
    </location>
</feature>
<reference evidence="3 4" key="1">
    <citation type="submission" date="2021-06" db="EMBL/GenBank/DDBJ databases">
        <title>A haploid diamondback moth (Plutella xylostella L.) genome assembly resolves 31 chromosomes and identifies a diamide resistance mutation.</title>
        <authorList>
            <person name="Ward C.M."/>
            <person name="Perry K.D."/>
            <person name="Baker G."/>
            <person name="Powis K."/>
            <person name="Heckel D.G."/>
            <person name="Baxter S.W."/>
        </authorList>
    </citation>
    <scope>NUCLEOTIDE SEQUENCE [LARGE SCALE GENOMIC DNA]</scope>
    <source>
        <strain evidence="3 4">LV</strain>
        <tissue evidence="3">Single pupa</tissue>
    </source>
</reference>
<comment type="caution">
    <text evidence="3">The sequence shown here is derived from an EMBL/GenBank/DDBJ whole genome shotgun (WGS) entry which is preliminary data.</text>
</comment>
<evidence type="ECO:0000313" key="3">
    <source>
        <dbReference type="EMBL" id="KAG7300763.1"/>
    </source>
</evidence>
<protein>
    <recommendedName>
        <fullName evidence="2">Ty3 transposon capsid-like protein domain-containing protein</fullName>
    </recommendedName>
</protein>
<evidence type="ECO:0000313" key="4">
    <source>
        <dbReference type="Proteomes" id="UP000823941"/>
    </source>
</evidence>
<feature type="domain" description="Ty3 transposon capsid-like protein" evidence="2">
    <location>
        <begin position="44"/>
        <end position="208"/>
    </location>
</feature>
<gene>
    <name evidence="3" type="ORF">JYU34_015092</name>
</gene>
<evidence type="ECO:0000256" key="1">
    <source>
        <dbReference type="SAM" id="MobiDB-lite"/>
    </source>
</evidence>
<dbReference type="Pfam" id="PF19259">
    <property type="entry name" value="Ty3_capsid"/>
    <property type="match status" value="1"/>
</dbReference>
<dbReference type="InterPro" id="IPR045358">
    <property type="entry name" value="Ty3_capsid"/>
</dbReference>
<sequence>MAQKADEKPKSSISMSDTQFKELLTTVMTGISSASPTRTSKTFTSCTARFSGIRESSQVESFLAAVNTFKEVEKLDDVLALAGLPLILTDDAAIWWQGSKDNVLTWNDFTDRLRSTFAPKKMAYKIYQEIIEIKQDSQTPTEIFVAEKRALLAQLPKPTHSDQQQIDLVFGQIRFEIREKISRNSISSFDELLMKARDIERNLSERDNASTVESKQDMSQTTQS</sequence>